<dbReference type="PANTHER" id="PTHR45638:SF24">
    <property type="entry name" value="CYCLIC NUCLEOTIDE-BINDING DOMAIN PROTEIN (AFU_ORTHOLOGUE AFUA_2G03170)"/>
    <property type="match status" value="1"/>
</dbReference>
<evidence type="ECO:0000256" key="6">
    <source>
        <dbReference type="ARBA" id="ARBA00023136"/>
    </source>
</evidence>
<keyword evidence="6" id="KW-0472">Membrane</keyword>
<dbReference type="InterPro" id="IPR014710">
    <property type="entry name" value="RmlC-like_jellyroll"/>
</dbReference>
<reference evidence="11" key="1">
    <citation type="journal article" date="2021" name="Open Biol.">
        <title>Shared evolutionary footprints suggest mitochondrial oxidative damage underlies multiple complex I losses in fungi.</title>
        <authorList>
            <person name="Schikora-Tamarit M.A."/>
            <person name="Marcet-Houben M."/>
            <person name="Nosek J."/>
            <person name="Gabaldon T."/>
        </authorList>
    </citation>
    <scope>NUCLEOTIDE SEQUENCE</scope>
    <source>
        <strain evidence="11">CBS2887</strain>
    </source>
</reference>
<feature type="compositionally biased region" description="Low complexity" evidence="9">
    <location>
        <begin position="304"/>
        <end position="320"/>
    </location>
</feature>
<dbReference type="InterPro" id="IPR018488">
    <property type="entry name" value="cNMP-bd_CS"/>
</dbReference>
<evidence type="ECO:0000259" key="10">
    <source>
        <dbReference type="PROSITE" id="PS50042"/>
    </source>
</evidence>
<dbReference type="InterPro" id="IPR018490">
    <property type="entry name" value="cNMP-bd_dom_sf"/>
</dbReference>
<proteinExistence type="predicted"/>
<feature type="compositionally biased region" description="Acidic residues" evidence="9">
    <location>
        <begin position="93"/>
        <end position="105"/>
    </location>
</feature>
<feature type="region of interest" description="Disordered" evidence="9">
    <location>
        <begin position="1"/>
        <end position="109"/>
    </location>
</feature>
<organism evidence="11 12">
    <name type="scientific">Wickerhamomyces pijperi</name>
    <name type="common">Yeast</name>
    <name type="synonym">Pichia pijperi</name>
    <dbReference type="NCBI Taxonomy" id="599730"/>
    <lineage>
        <taxon>Eukaryota</taxon>
        <taxon>Fungi</taxon>
        <taxon>Dikarya</taxon>
        <taxon>Ascomycota</taxon>
        <taxon>Saccharomycotina</taxon>
        <taxon>Saccharomycetes</taxon>
        <taxon>Phaffomycetales</taxon>
        <taxon>Wickerhamomycetaceae</taxon>
        <taxon>Wickerhamomyces</taxon>
    </lineage>
</organism>
<evidence type="ECO:0000256" key="1">
    <source>
        <dbReference type="ARBA" id="ARBA00004141"/>
    </source>
</evidence>
<feature type="domain" description="Cyclic nucleotide-binding" evidence="10">
    <location>
        <begin position="122"/>
        <end position="239"/>
    </location>
</feature>
<evidence type="ECO:0000256" key="5">
    <source>
        <dbReference type="ARBA" id="ARBA00023065"/>
    </source>
</evidence>
<feature type="compositionally biased region" description="Polar residues" evidence="9">
    <location>
        <begin position="26"/>
        <end position="42"/>
    </location>
</feature>
<dbReference type="SMART" id="SM00100">
    <property type="entry name" value="cNMP"/>
    <property type="match status" value="1"/>
</dbReference>
<comment type="subcellular location">
    <subcellularLocation>
        <location evidence="1">Membrane</location>
        <topology evidence="1">Multi-pass membrane protein</topology>
    </subcellularLocation>
</comment>
<dbReference type="Gene3D" id="2.60.120.10">
    <property type="entry name" value="Jelly Rolls"/>
    <property type="match status" value="1"/>
</dbReference>
<dbReference type="SUPFAM" id="SSF51206">
    <property type="entry name" value="cAMP-binding domain-like"/>
    <property type="match status" value="1"/>
</dbReference>
<feature type="compositionally biased region" description="Basic and acidic residues" evidence="9">
    <location>
        <begin position="74"/>
        <end position="84"/>
    </location>
</feature>
<keyword evidence="12" id="KW-1185">Reference proteome</keyword>
<dbReference type="GO" id="GO:0044877">
    <property type="term" value="F:protein-containing complex binding"/>
    <property type="evidence" value="ECO:0007669"/>
    <property type="project" value="TreeGrafter"/>
</dbReference>
<dbReference type="GO" id="GO:0005221">
    <property type="term" value="F:intracellularly cyclic nucleotide-activated monoatomic cation channel activity"/>
    <property type="evidence" value="ECO:0007669"/>
    <property type="project" value="InterPro"/>
</dbReference>
<evidence type="ECO:0000313" key="12">
    <source>
        <dbReference type="Proteomes" id="UP000774326"/>
    </source>
</evidence>
<dbReference type="EMBL" id="JAEUBG010002382">
    <property type="protein sequence ID" value="KAH3684649.1"/>
    <property type="molecule type" value="Genomic_DNA"/>
</dbReference>
<dbReference type="Pfam" id="PF00027">
    <property type="entry name" value="cNMP_binding"/>
    <property type="match status" value="1"/>
</dbReference>
<dbReference type="Proteomes" id="UP000774326">
    <property type="component" value="Unassembled WGS sequence"/>
</dbReference>
<feature type="compositionally biased region" description="Low complexity" evidence="9">
    <location>
        <begin position="61"/>
        <end position="71"/>
    </location>
</feature>
<keyword evidence="2" id="KW-0813">Transport</keyword>
<comment type="caution">
    <text evidence="11">The sequence shown here is derived from an EMBL/GenBank/DDBJ whole genome shotgun (WGS) entry which is preliminary data.</text>
</comment>
<gene>
    <name evidence="11" type="ORF">WICPIJ_004365</name>
</gene>
<dbReference type="AlphaFoldDB" id="A0A9P8TMZ1"/>
<evidence type="ECO:0000256" key="2">
    <source>
        <dbReference type="ARBA" id="ARBA00022448"/>
    </source>
</evidence>
<dbReference type="GO" id="GO:0016020">
    <property type="term" value="C:membrane"/>
    <property type="evidence" value="ECO:0007669"/>
    <property type="project" value="UniProtKB-SubCell"/>
</dbReference>
<evidence type="ECO:0000256" key="4">
    <source>
        <dbReference type="ARBA" id="ARBA00022989"/>
    </source>
</evidence>
<keyword evidence="3" id="KW-0812">Transmembrane</keyword>
<dbReference type="PANTHER" id="PTHR45638">
    <property type="entry name" value="CYCLIC NUCLEOTIDE-GATED CATION CHANNEL SUBUNIT A"/>
    <property type="match status" value="1"/>
</dbReference>
<dbReference type="CDD" id="cd00038">
    <property type="entry name" value="CAP_ED"/>
    <property type="match status" value="1"/>
</dbReference>
<dbReference type="InterPro" id="IPR050866">
    <property type="entry name" value="CNG_cation_channel"/>
</dbReference>
<keyword evidence="7" id="KW-1071">Ligand-gated ion channel</keyword>
<dbReference type="PROSITE" id="PS50042">
    <property type="entry name" value="CNMP_BINDING_3"/>
    <property type="match status" value="1"/>
</dbReference>
<feature type="region of interest" description="Disordered" evidence="9">
    <location>
        <begin position="279"/>
        <end position="350"/>
    </location>
</feature>
<feature type="non-terminal residue" evidence="11">
    <location>
        <position position="1"/>
    </location>
</feature>
<dbReference type="PROSITE" id="PS00889">
    <property type="entry name" value="CNMP_BINDING_2"/>
    <property type="match status" value="1"/>
</dbReference>
<evidence type="ECO:0000256" key="7">
    <source>
        <dbReference type="ARBA" id="ARBA00023286"/>
    </source>
</evidence>
<name>A0A9P8TMZ1_WICPI</name>
<keyword evidence="4" id="KW-1133">Transmembrane helix</keyword>
<evidence type="ECO:0000313" key="11">
    <source>
        <dbReference type="EMBL" id="KAH3684649.1"/>
    </source>
</evidence>
<accession>A0A9P8TMZ1</accession>
<keyword evidence="8" id="KW-0407">Ion channel</keyword>
<sequence>MSSNSRQQIHRHSFSKPSRPSPLSEPASTATQQNQHPQSSVRQIRLLPCAESANVPTNLTNNDNSNDNSNDQHITQHPDSKEENNTSASSDYSYEEDEEEEEEVNESTIPPQLMEKLAKFPLFQNAPKAFHKAIAGRLKLMQHHAQEYIVKFGEPAKAMYWILRGSVAVTSPDGEAVFTELVPGQFFGEIGILFNRPRTATVIARTRVLLGVLTADNFNAVLPDFPRIERMIRDEAQERLSMQEKRKRNGVTNILPNYFSTATTKDSLGTSASNLATAIASIPGPSLPPKVRSPSPEEETLEVSQQQQQQLPHSHSIHQSVAVPRQVLNSLPPHLQSQDSINKNNHKSLP</sequence>
<protein>
    <recommendedName>
        <fullName evidence="10">Cyclic nucleotide-binding domain-containing protein</fullName>
    </recommendedName>
</protein>
<evidence type="ECO:0000256" key="8">
    <source>
        <dbReference type="ARBA" id="ARBA00023303"/>
    </source>
</evidence>
<dbReference type="InterPro" id="IPR000595">
    <property type="entry name" value="cNMP-bd_dom"/>
</dbReference>
<evidence type="ECO:0000256" key="3">
    <source>
        <dbReference type="ARBA" id="ARBA00022692"/>
    </source>
</evidence>
<keyword evidence="5" id="KW-0406">Ion transport</keyword>
<evidence type="ECO:0000256" key="9">
    <source>
        <dbReference type="SAM" id="MobiDB-lite"/>
    </source>
</evidence>
<dbReference type="OrthoDB" id="421226at2759"/>
<dbReference type="FunFam" id="2.60.120.10:FF:000057">
    <property type="entry name" value="Cyclic nucleotide-binding domain protein"/>
    <property type="match status" value="1"/>
</dbReference>
<reference evidence="11" key="2">
    <citation type="submission" date="2021-01" db="EMBL/GenBank/DDBJ databases">
        <authorList>
            <person name="Schikora-Tamarit M.A."/>
        </authorList>
    </citation>
    <scope>NUCLEOTIDE SEQUENCE</scope>
    <source>
        <strain evidence="11">CBS2887</strain>
    </source>
</reference>